<reference evidence="2 4" key="2">
    <citation type="submission" date="2016-10" db="EMBL/GenBank/DDBJ databases">
        <authorList>
            <person name="Varghese N."/>
            <person name="Submissions S."/>
        </authorList>
    </citation>
    <scope>NUCLEOTIDE SEQUENCE [LARGE SCALE GENOMIC DNA]</scope>
    <source>
        <strain evidence="2 4">DSM 22150</strain>
    </source>
</reference>
<dbReference type="EMBL" id="FJNB01000011">
    <property type="protein sequence ID" value="CZQ98721.1"/>
    <property type="molecule type" value="Genomic_DNA"/>
</dbReference>
<evidence type="ECO:0000313" key="2">
    <source>
        <dbReference type="EMBL" id="SEJ12120.1"/>
    </source>
</evidence>
<sequence>MVSRELKVTMLEAVDNQLSMNEPKCTKDTFERLIASGYSPQEAKESIAEFRNPSFGEPMVACIDKCNFLTFALHLCVL</sequence>
<name>A0A143YWV5_9LACT</name>
<dbReference type="AlphaFoldDB" id="A0A143YWV5"/>
<dbReference type="RefSeq" id="WP_131814047.1">
    <property type="nucleotide sequence ID" value="NZ_FJNB01000011.1"/>
</dbReference>
<gene>
    <name evidence="2" type="ORF">SAMN05216375_10816</name>
    <name evidence="1" type="ORF">TR210_1578</name>
</gene>
<evidence type="ECO:0000313" key="3">
    <source>
        <dbReference type="Proteomes" id="UP000076878"/>
    </source>
</evidence>
<protein>
    <submittedName>
        <fullName evidence="1">Uncharacterized protein</fullName>
    </submittedName>
</protein>
<dbReference type="OrthoDB" id="1684217at2"/>
<organism evidence="1 3">
    <name type="scientific">Trichococcus ilyis</name>
    <dbReference type="NCBI Taxonomy" id="640938"/>
    <lineage>
        <taxon>Bacteria</taxon>
        <taxon>Bacillati</taxon>
        <taxon>Bacillota</taxon>
        <taxon>Bacilli</taxon>
        <taxon>Lactobacillales</taxon>
        <taxon>Carnobacteriaceae</taxon>
        <taxon>Trichococcus</taxon>
    </lineage>
</organism>
<dbReference type="EMBL" id="FNYT01000008">
    <property type="protein sequence ID" value="SEJ12120.1"/>
    <property type="molecule type" value="Genomic_DNA"/>
</dbReference>
<evidence type="ECO:0000313" key="4">
    <source>
        <dbReference type="Proteomes" id="UP000199280"/>
    </source>
</evidence>
<dbReference type="Proteomes" id="UP000199280">
    <property type="component" value="Unassembled WGS sequence"/>
</dbReference>
<accession>A0A143YWV5</accession>
<dbReference type="Proteomes" id="UP000076878">
    <property type="component" value="Unassembled WGS sequence"/>
</dbReference>
<reference evidence="1 3" key="1">
    <citation type="submission" date="2016-02" db="EMBL/GenBank/DDBJ databases">
        <authorList>
            <person name="Wen L."/>
            <person name="He K."/>
            <person name="Yang H."/>
        </authorList>
    </citation>
    <scope>NUCLEOTIDE SEQUENCE [LARGE SCALE GENOMIC DNA]</scope>
    <source>
        <strain evidence="1">Trichococcus_R210</strain>
    </source>
</reference>
<keyword evidence="4" id="KW-1185">Reference proteome</keyword>
<evidence type="ECO:0000313" key="1">
    <source>
        <dbReference type="EMBL" id="CZQ98721.1"/>
    </source>
</evidence>
<proteinExistence type="predicted"/>